<sequence length="258" mass="28207">MAVAWAIAIKSGRSGWIDVIWSFALGGAGFAAALMPLGGASDLAARQWLVAAMAVLWALRLGGHILMRTLGGGDDPRYAHLRKEWGDAAPRRLFWFLQIQAAAAFLLTLSIAAAAHNPGSELGLSDLFGVALLLVAVVGEGLADRQLKQFRSNPANKSEVCDVGLWAISRHPNYFFQWLGWVAYAVIAVEFTGGYPWGWVALAGPAFMYWLLVYASGIPPLEEHMLRSRGDKFRAYQERVNAFWPGPPANRQSQKKTP</sequence>
<proteinExistence type="predicted"/>
<dbReference type="GO" id="GO:0016020">
    <property type="term" value="C:membrane"/>
    <property type="evidence" value="ECO:0007669"/>
    <property type="project" value="TreeGrafter"/>
</dbReference>
<name>A0A8J6PU91_9HYPH</name>
<dbReference type="PANTHER" id="PTHR32251">
    <property type="entry name" value="3-OXO-5-ALPHA-STEROID 4-DEHYDROGENASE"/>
    <property type="match status" value="1"/>
</dbReference>
<keyword evidence="1" id="KW-0812">Transmembrane</keyword>
<dbReference type="AlphaFoldDB" id="A0A8J6PU91"/>
<evidence type="ECO:0000313" key="3">
    <source>
        <dbReference type="Proteomes" id="UP000643405"/>
    </source>
</evidence>
<dbReference type="InterPro" id="IPR010721">
    <property type="entry name" value="UstE-like"/>
</dbReference>
<dbReference type="PROSITE" id="PS50244">
    <property type="entry name" value="S5A_REDUCTASE"/>
    <property type="match status" value="1"/>
</dbReference>
<dbReference type="EMBL" id="JACVVX010000001">
    <property type="protein sequence ID" value="MBD0413837.1"/>
    <property type="molecule type" value="Genomic_DNA"/>
</dbReference>
<protein>
    <submittedName>
        <fullName evidence="2">DUF1295 domain-containing protein</fullName>
    </submittedName>
</protein>
<dbReference type="PANTHER" id="PTHR32251:SF17">
    <property type="entry name" value="STEROID 5-ALPHA REDUCTASE C-TERMINAL DOMAIN-CONTAINING PROTEIN"/>
    <property type="match status" value="1"/>
</dbReference>
<accession>A0A8J6PU91</accession>
<feature type="transmembrane region" description="Helical" evidence="1">
    <location>
        <begin position="19"/>
        <end position="37"/>
    </location>
</feature>
<organism evidence="2 3">
    <name type="scientific">Oryzicola mucosus</name>
    <dbReference type="NCBI Taxonomy" id="2767425"/>
    <lineage>
        <taxon>Bacteria</taxon>
        <taxon>Pseudomonadati</taxon>
        <taxon>Pseudomonadota</taxon>
        <taxon>Alphaproteobacteria</taxon>
        <taxon>Hyphomicrobiales</taxon>
        <taxon>Phyllobacteriaceae</taxon>
        <taxon>Oryzicola</taxon>
    </lineage>
</organism>
<gene>
    <name evidence="2" type="ORF">ICI42_04125</name>
</gene>
<reference evidence="2" key="1">
    <citation type="submission" date="2020-09" db="EMBL/GenBank/DDBJ databases">
        <title>Genome seq and assembly of Tianweitania sp.</title>
        <authorList>
            <person name="Chhetri G."/>
        </authorList>
    </citation>
    <scope>NUCLEOTIDE SEQUENCE</scope>
    <source>
        <strain evidence="2">Rool2</strain>
    </source>
</reference>
<feature type="transmembrane region" description="Helical" evidence="1">
    <location>
        <begin position="197"/>
        <end position="217"/>
    </location>
</feature>
<comment type="caution">
    <text evidence="2">The sequence shown here is derived from an EMBL/GenBank/DDBJ whole genome shotgun (WGS) entry which is preliminary data.</text>
</comment>
<feature type="transmembrane region" description="Helical" evidence="1">
    <location>
        <begin position="174"/>
        <end position="191"/>
    </location>
</feature>
<dbReference type="Pfam" id="PF06966">
    <property type="entry name" value="DUF1295"/>
    <property type="match status" value="1"/>
</dbReference>
<feature type="transmembrane region" description="Helical" evidence="1">
    <location>
        <begin position="93"/>
        <end position="115"/>
    </location>
</feature>
<keyword evidence="1" id="KW-1133">Transmembrane helix</keyword>
<keyword evidence="3" id="KW-1185">Reference proteome</keyword>
<dbReference type="Gene3D" id="1.20.120.1630">
    <property type="match status" value="1"/>
</dbReference>
<evidence type="ECO:0000313" key="2">
    <source>
        <dbReference type="EMBL" id="MBD0413837.1"/>
    </source>
</evidence>
<keyword evidence="1" id="KW-0472">Membrane</keyword>
<evidence type="ECO:0000256" key="1">
    <source>
        <dbReference type="SAM" id="Phobius"/>
    </source>
</evidence>
<feature type="transmembrane region" description="Helical" evidence="1">
    <location>
        <begin position="127"/>
        <end position="143"/>
    </location>
</feature>
<dbReference type="Proteomes" id="UP000643405">
    <property type="component" value="Unassembled WGS sequence"/>
</dbReference>